<accession>A0A167UCX3</accession>
<proteinExistence type="predicted"/>
<protein>
    <submittedName>
        <fullName evidence="2">Uncharacterized protein</fullName>
    </submittedName>
</protein>
<name>A0A167UCX3_9AGAM</name>
<dbReference type="AlphaFoldDB" id="A0A167UCX3"/>
<feature type="region of interest" description="Disordered" evidence="1">
    <location>
        <begin position="32"/>
        <end position="65"/>
    </location>
</feature>
<organism evidence="2">
    <name type="scientific">Athelia psychrophila</name>
    <dbReference type="NCBI Taxonomy" id="1759441"/>
    <lineage>
        <taxon>Eukaryota</taxon>
        <taxon>Fungi</taxon>
        <taxon>Dikarya</taxon>
        <taxon>Basidiomycota</taxon>
        <taxon>Agaricomycotina</taxon>
        <taxon>Agaricomycetes</taxon>
        <taxon>Agaricomycetidae</taxon>
        <taxon>Atheliales</taxon>
        <taxon>Atheliaceae</taxon>
        <taxon>Athelia</taxon>
    </lineage>
</organism>
<evidence type="ECO:0000256" key="1">
    <source>
        <dbReference type="SAM" id="MobiDB-lite"/>
    </source>
</evidence>
<evidence type="ECO:0000313" key="2">
    <source>
        <dbReference type="EMBL" id="KZP03819.1"/>
    </source>
</evidence>
<gene>
    <name evidence="2" type="ORF">FIBSPDRAFT_454191</name>
</gene>
<dbReference type="EMBL" id="KV417999">
    <property type="protein sequence ID" value="KZP03819.1"/>
    <property type="molecule type" value="Genomic_DNA"/>
</dbReference>
<reference evidence="2" key="1">
    <citation type="journal article" date="2016" name="Mol. Biol. Evol.">
        <title>Comparative Genomics of Early-Diverging Mushroom-Forming Fungi Provides Insights into the Origins of Lignocellulose Decay Capabilities.</title>
        <authorList>
            <person name="Nagy L.G."/>
            <person name="Riley R."/>
            <person name="Tritt A."/>
            <person name="Adam C."/>
            <person name="Daum C."/>
            <person name="Floudas D."/>
            <person name="Sun H."/>
            <person name="Yadav J.S."/>
            <person name="Pangilinan J."/>
            <person name="Larsson K.H."/>
            <person name="Matsuura K."/>
            <person name="Barry K."/>
            <person name="Labutti K."/>
            <person name="Kuo R."/>
            <person name="Ohm R.A."/>
            <person name="Bhattacharya S.S."/>
            <person name="Shirouzu T."/>
            <person name="Yoshinaga Y."/>
            <person name="Martin F.M."/>
            <person name="Grigoriev I.V."/>
            <person name="Hibbett D.S."/>
        </authorList>
    </citation>
    <scope>NUCLEOTIDE SEQUENCE [LARGE SCALE GENOMIC DNA]</scope>
    <source>
        <strain evidence="2">CBS 109695</strain>
    </source>
</reference>
<sequence>MRKFEQIHAKAVQMSYTDLSEACLQLHSPISHNTYHTHPSPRRREMYQTSAPARQKSIEAGSIRRQSAAAARNSKSLLFCLTAHL</sequence>